<evidence type="ECO:0008006" key="3">
    <source>
        <dbReference type="Google" id="ProtNLM"/>
    </source>
</evidence>
<proteinExistence type="predicted"/>
<name>A0ABR7MMB2_9BACT</name>
<evidence type="ECO:0000313" key="2">
    <source>
        <dbReference type="Proteomes" id="UP000622017"/>
    </source>
</evidence>
<reference evidence="1 2" key="1">
    <citation type="submission" date="2020-08" db="EMBL/GenBank/DDBJ databases">
        <title>Hymenobacter sp.</title>
        <authorList>
            <person name="Kim M.K."/>
        </authorList>
    </citation>
    <scope>NUCLEOTIDE SEQUENCE [LARGE SCALE GENOMIC DNA]</scope>
    <source>
        <strain evidence="1 2">BT507</strain>
    </source>
</reference>
<comment type="caution">
    <text evidence="1">The sequence shown here is derived from an EMBL/GenBank/DDBJ whole genome shotgun (WGS) entry which is preliminary data.</text>
</comment>
<gene>
    <name evidence="1" type="ORF">H8B15_14900</name>
</gene>
<accession>A0ABR7MMB2</accession>
<dbReference type="EMBL" id="JACSCY010000012">
    <property type="protein sequence ID" value="MBC6612215.1"/>
    <property type="molecule type" value="Genomic_DNA"/>
</dbReference>
<dbReference type="RefSeq" id="WP_187320469.1">
    <property type="nucleotide sequence ID" value="NZ_JACSCY010000012.1"/>
</dbReference>
<evidence type="ECO:0000313" key="1">
    <source>
        <dbReference type="EMBL" id="MBC6612215.1"/>
    </source>
</evidence>
<dbReference type="Proteomes" id="UP000622017">
    <property type="component" value="Unassembled WGS sequence"/>
</dbReference>
<keyword evidence="2" id="KW-1185">Reference proteome</keyword>
<protein>
    <recommendedName>
        <fullName evidence="3">TonB C-terminal domain-containing protein</fullName>
    </recommendedName>
</protein>
<sequence length="262" mass="30379">MKKVLLLILLILNTYCLVYATGQEPDILLYQGSTLRLYSNPLEGWLDKLPQRPKEFESRSSACWRGYIATWLLENNQLYLTAIRPGCASEGPNIPLNRWFKPDARGRVAATWVDGNLDVPLGELLNYEHMGYESIYEKDWLLLFRHGRLVSQRMYKNQVSKPLDKDFSAQLYRALDWKSIPTQSTAACRMHIEFSPDSTGKHSRVLIRKGCGNPYDAVALHAAQQIAVRDWGATYRFGRWVPMKWHASVVFSEENRRKYSRY</sequence>
<organism evidence="1 2">
    <name type="scientific">Hymenobacter citatus</name>
    <dbReference type="NCBI Taxonomy" id="2763506"/>
    <lineage>
        <taxon>Bacteria</taxon>
        <taxon>Pseudomonadati</taxon>
        <taxon>Bacteroidota</taxon>
        <taxon>Cytophagia</taxon>
        <taxon>Cytophagales</taxon>
        <taxon>Hymenobacteraceae</taxon>
        <taxon>Hymenobacter</taxon>
    </lineage>
</organism>